<dbReference type="Proteomes" id="UP000318420">
    <property type="component" value="Segment"/>
</dbReference>
<gene>
    <name evidence="1" type="ORF">LAh10_23</name>
</gene>
<protein>
    <submittedName>
        <fullName evidence="1">Uncharacterized protein</fullName>
    </submittedName>
</protein>
<organism evidence="1 2">
    <name type="scientific">Aeromonas phage LAh10</name>
    <dbReference type="NCBI Taxonomy" id="2591025"/>
    <lineage>
        <taxon>Viruses</taxon>
        <taxon>Duplodnaviria</taxon>
        <taxon>Heunggongvirae</taxon>
        <taxon>Uroviricota</taxon>
        <taxon>Caudoviricetes</taxon>
        <taxon>Chimalliviridae</taxon>
        <taxon>Ludhianavirus</taxon>
        <taxon>Ludhianavirus LAh10</taxon>
    </lineage>
</organism>
<proteinExistence type="predicted"/>
<sequence length="178" mass="20371">MNIEISTICRKRLKRSVICLYNDLTDDTLDVAVDPLTLHNHNDSCILVKDGLSHGGLLVDKIDLKDLFPGTLDIRHYKGQNKDHHQVVMDTSQEGLNRFINDFSAKHDCDMVGLNHPLLNDPVSYSKELLRNFVLFCRLHGFWELDAVDLSLHMDEEKLYMTVVKTHPVYTGSIEVLI</sequence>
<reference evidence="1 2" key="1">
    <citation type="submission" date="2019-04" db="EMBL/GenBank/DDBJ databases">
        <title>Novel bacteriophages capable of disrupting biofilms from clinical strains of Aeromonas hydrophila with intrinsic antibiotic resistance.</title>
        <authorList>
            <person name="Kabwe M."/>
            <person name="Brown T.L."/>
            <person name="Speirs L."/>
            <person name="Ku H."/>
            <person name="Leach M."/>
            <person name="Chan H.T."/>
            <person name="Petrovski S."/>
            <person name="Lock P."/>
            <person name="Tucci J."/>
        </authorList>
    </citation>
    <scope>NUCLEOTIDE SEQUENCE [LARGE SCALE GENOMIC DNA]</scope>
</reference>
<accession>A0A514A1R1</accession>
<evidence type="ECO:0000313" key="2">
    <source>
        <dbReference type="Proteomes" id="UP000318420"/>
    </source>
</evidence>
<dbReference type="EMBL" id="MK838116">
    <property type="protein sequence ID" value="QDH47162.1"/>
    <property type="molecule type" value="Genomic_DNA"/>
</dbReference>
<evidence type="ECO:0000313" key="1">
    <source>
        <dbReference type="EMBL" id="QDH47162.1"/>
    </source>
</evidence>
<keyword evidence="2" id="KW-1185">Reference proteome</keyword>
<name>A0A514A1R1_9CAUD</name>